<keyword evidence="3" id="KW-1185">Reference proteome</keyword>
<dbReference type="EMBL" id="JAULSV010000001">
    <property type="protein sequence ID" value="KAK0657589.1"/>
    <property type="molecule type" value="Genomic_DNA"/>
</dbReference>
<reference evidence="2" key="1">
    <citation type="submission" date="2023-06" db="EMBL/GenBank/DDBJ databases">
        <title>Genome-scale phylogeny and comparative genomics of the fungal order Sordariales.</title>
        <authorList>
            <consortium name="Lawrence Berkeley National Laboratory"/>
            <person name="Hensen N."/>
            <person name="Bonometti L."/>
            <person name="Westerberg I."/>
            <person name="Brannstrom I.O."/>
            <person name="Guillou S."/>
            <person name="Cros-Aarteil S."/>
            <person name="Calhoun S."/>
            <person name="Haridas S."/>
            <person name="Kuo A."/>
            <person name="Mondo S."/>
            <person name="Pangilinan J."/>
            <person name="Riley R."/>
            <person name="Labutti K."/>
            <person name="Andreopoulos B."/>
            <person name="Lipzen A."/>
            <person name="Chen C."/>
            <person name="Yanf M."/>
            <person name="Daum C."/>
            <person name="Ng V."/>
            <person name="Clum A."/>
            <person name="Steindorff A."/>
            <person name="Ohm R."/>
            <person name="Martin F."/>
            <person name="Silar P."/>
            <person name="Natvig D."/>
            <person name="Lalanne C."/>
            <person name="Gautier V."/>
            <person name="Ament-Velasquez S.L."/>
            <person name="Kruys A."/>
            <person name="Hutchinson M.I."/>
            <person name="Powell A.J."/>
            <person name="Barry K."/>
            <person name="Miller A.N."/>
            <person name="Grigoriev I.V."/>
            <person name="Debuchy R."/>
            <person name="Gladieux P."/>
            <person name="Thoren M.H."/>
            <person name="Johannesson H."/>
        </authorList>
    </citation>
    <scope>NUCLEOTIDE SEQUENCE</scope>
    <source>
        <strain evidence="2">SMH2532-1</strain>
    </source>
</reference>
<evidence type="ECO:0000313" key="2">
    <source>
        <dbReference type="EMBL" id="KAK0657589.1"/>
    </source>
</evidence>
<proteinExistence type="predicted"/>
<evidence type="ECO:0000313" key="3">
    <source>
        <dbReference type="Proteomes" id="UP001174936"/>
    </source>
</evidence>
<feature type="region of interest" description="Disordered" evidence="1">
    <location>
        <begin position="76"/>
        <end position="100"/>
    </location>
</feature>
<gene>
    <name evidence="2" type="ORF">B0T16DRAFT_453030</name>
</gene>
<accession>A0AA40D293</accession>
<evidence type="ECO:0000256" key="1">
    <source>
        <dbReference type="SAM" id="MobiDB-lite"/>
    </source>
</evidence>
<protein>
    <submittedName>
        <fullName evidence="2">Uncharacterized protein</fullName>
    </submittedName>
</protein>
<dbReference type="AlphaFoldDB" id="A0AA40D293"/>
<organism evidence="2 3">
    <name type="scientific">Cercophora newfieldiana</name>
    <dbReference type="NCBI Taxonomy" id="92897"/>
    <lineage>
        <taxon>Eukaryota</taxon>
        <taxon>Fungi</taxon>
        <taxon>Dikarya</taxon>
        <taxon>Ascomycota</taxon>
        <taxon>Pezizomycotina</taxon>
        <taxon>Sordariomycetes</taxon>
        <taxon>Sordariomycetidae</taxon>
        <taxon>Sordariales</taxon>
        <taxon>Lasiosphaeriaceae</taxon>
        <taxon>Cercophora</taxon>
    </lineage>
</organism>
<dbReference type="Proteomes" id="UP001174936">
    <property type="component" value="Unassembled WGS sequence"/>
</dbReference>
<name>A0AA40D293_9PEZI</name>
<sequence length="124" mass="13694">MDDDPSRGELTLAAVNRQPHRTQSSTRVLYPTAILAAMSLNAYRPRRPSAFLSLVPNTSEARVQEKQPLTADALAELPKKEETASEAAKRRTSSLSSDGSKAGFRFLRLQDTEKKGDFFEVAVE</sequence>
<feature type="compositionally biased region" description="Basic and acidic residues" evidence="1">
    <location>
        <begin position="77"/>
        <end position="89"/>
    </location>
</feature>
<comment type="caution">
    <text evidence="2">The sequence shown here is derived from an EMBL/GenBank/DDBJ whole genome shotgun (WGS) entry which is preliminary data.</text>
</comment>